<name>A0A7S9H2C2_9BRAD</name>
<dbReference type="InterPro" id="IPR051203">
    <property type="entry name" value="Polysaccharide_Synthase-Rel"/>
</dbReference>
<dbReference type="InterPro" id="IPR003869">
    <property type="entry name" value="Polysac_CapD-like"/>
</dbReference>
<dbReference type="PANTHER" id="PTHR43318:SF2">
    <property type="entry name" value="UDP-N-ACETYLGLUCOSAMINE 4,6-DEHYDRATASE (INVERTING)"/>
    <property type="match status" value="1"/>
</dbReference>
<feature type="domain" description="Polysaccharide biosynthesis protein CapD-like" evidence="2">
    <location>
        <begin position="7"/>
        <end position="280"/>
    </location>
</feature>
<dbReference type="EC" id="4.2.1.115" evidence="3"/>
<keyword evidence="3" id="KW-0456">Lyase</keyword>
<dbReference type="PANTHER" id="PTHR43318">
    <property type="entry name" value="UDP-N-ACETYLGLUCOSAMINE 4,6-DEHYDRATASE"/>
    <property type="match status" value="1"/>
</dbReference>
<evidence type="ECO:0000256" key="1">
    <source>
        <dbReference type="ARBA" id="ARBA00007430"/>
    </source>
</evidence>
<dbReference type="KEGG" id="bcou:IC761_11720"/>
<accession>A0A7S9H2C2</accession>
<dbReference type="EMBL" id="CP061379">
    <property type="protein sequence ID" value="QPF93886.1"/>
    <property type="molecule type" value="Genomic_DNA"/>
</dbReference>
<reference evidence="3 4" key="1">
    <citation type="submission" date="2020-09" db="EMBL/GenBank/DDBJ databases">
        <title>Complete genomes of bradyrhizobia occurring on native shrubby legumes in Australia.</title>
        <authorList>
            <person name="Lafay B."/>
        </authorList>
    </citation>
    <scope>NUCLEOTIDE SEQUENCE [LARGE SCALE GENOMIC DNA]</scope>
    <source>
        <strain evidence="3 4">BDV5040</strain>
    </source>
</reference>
<evidence type="ECO:0000313" key="3">
    <source>
        <dbReference type="EMBL" id="QPF93886.1"/>
    </source>
</evidence>
<dbReference type="InterPro" id="IPR020025">
    <property type="entry name" value="PseB"/>
</dbReference>
<gene>
    <name evidence="3" type="primary">pseB</name>
    <name evidence="3" type="ORF">IC761_11720</name>
</gene>
<evidence type="ECO:0000313" key="4">
    <source>
        <dbReference type="Proteomes" id="UP000594621"/>
    </source>
</evidence>
<protein>
    <submittedName>
        <fullName evidence="3">UDP-N-acetylglucosamine 4,6-dehydratase (Inverting)</fullName>
        <ecNumber evidence="3">4.2.1.115</ecNumber>
    </submittedName>
</protein>
<keyword evidence="4" id="KW-1185">Reference proteome</keyword>
<dbReference type="AlphaFoldDB" id="A0A7S9H2C2"/>
<dbReference type="InterPro" id="IPR036291">
    <property type="entry name" value="NAD(P)-bd_dom_sf"/>
</dbReference>
<dbReference type="GO" id="GO:0016829">
    <property type="term" value="F:lyase activity"/>
    <property type="evidence" value="ECO:0007669"/>
    <property type="project" value="UniProtKB-KW"/>
</dbReference>
<dbReference type="Pfam" id="PF02719">
    <property type="entry name" value="Polysacc_synt_2"/>
    <property type="match status" value="1"/>
</dbReference>
<dbReference type="Gene3D" id="3.40.50.720">
    <property type="entry name" value="NAD(P)-binding Rossmann-like Domain"/>
    <property type="match status" value="1"/>
</dbReference>
<organism evidence="3 4">
    <name type="scientific">Bradyrhizobium commune</name>
    <dbReference type="NCBI Taxonomy" id="83627"/>
    <lineage>
        <taxon>Bacteria</taxon>
        <taxon>Pseudomonadati</taxon>
        <taxon>Pseudomonadota</taxon>
        <taxon>Alphaproteobacteria</taxon>
        <taxon>Hyphomicrobiales</taxon>
        <taxon>Nitrobacteraceae</taxon>
        <taxon>Bradyrhizobium</taxon>
    </lineage>
</organism>
<evidence type="ECO:0000259" key="2">
    <source>
        <dbReference type="Pfam" id="PF02719"/>
    </source>
</evidence>
<dbReference type="CDD" id="cd05237">
    <property type="entry name" value="UDP_invert_4-6DH_SDR_e"/>
    <property type="match status" value="1"/>
</dbReference>
<comment type="similarity">
    <text evidence="1">Belongs to the polysaccharide synthase family.</text>
</comment>
<dbReference type="Proteomes" id="UP000594621">
    <property type="component" value="Chromosome"/>
</dbReference>
<proteinExistence type="inferred from homology"/>
<dbReference type="NCBIfam" id="TIGR03589">
    <property type="entry name" value="PseB"/>
    <property type="match status" value="1"/>
</dbReference>
<dbReference type="RefSeq" id="WP_195803393.1">
    <property type="nucleotide sequence ID" value="NZ_CP061379.1"/>
</dbReference>
<dbReference type="SUPFAM" id="SSF51735">
    <property type="entry name" value="NAD(P)-binding Rossmann-fold domains"/>
    <property type="match status" value="1"/>
</dbReference>
<sequence length="333" mass="37081">MFNDKAILITGGTGSFGKKFVGCLLKNFKPRRVVVYSRDELKQYEMQQDFDQPAMRYFIGDVRDGERLRTAMKGIDFVVHAAALKQVPAAEYNPMECIKTNVHGAENVIQAALEANIEKVIALSTDKAAQPINLYGATKLASDKLFIAANNMAGGHPTSFGVVRYGNVVGSRGSIVPLFNKLIAEGAEQLPITDPRMTRFWISLQQGVDFVIKSFERMSGGEIFVPMIPSVRIPDLAAAMAPALPTRVIGIRPGEKLHEVMCPTDDSHLTLKFHDHFVIKPTIKFFRRDVDYLTNQIGERGEAVSDGFEYNSGRNDHFLNVDEIREFNKLAVQ</sequence>